<comment type="caution">
    <text evidence="3">The sequence shown here is derived from an EMBL/GenBank/DDBJ whole genome shotgun (WGS) entry which is preliminary data.</text>
</comment>
<name>A0AAN7CQN7_9PEZI</name>
<feature type="compositionally biased region" description="Basic and acidic residues" evidence="1">
    <location>
        <begin position="238"/>
        <end position="253"/>
    </location>
</feature>
<gene>
    <name evidence="3" type="ORF">C7999DRAFT_15355</name>
</gene>
<organism evidence="3 4">
    <name type="scientific">Corynascus novoguineensis</name>
    <dbReference type="NCBI Taxonomy" id="1126955"/>
    <lineage>
        <taxon>Eukaryota</taxon>
        <taxon>Fungi</taxon>
        <taxon>Dikarya</taxon>
        <taxon>Ascomycota</taxon>
        <taxon>Pezizomycotina</taxon>
        <taxon>Sordariomycetes</taxon>
        <taxon>Sordariomycetidae</taxon>
        <taxon>Sordariales</taxon>
        <taxon>Chaetomiaceae</taxon>
        <taxon>Corynascus</taxon>
    </lineage>
</organism>
<keyword evidence="2" id="KW-0472">Membrane</keyword>
<reference evidence="3" key="2">
    <citation type="submission" date="2023-05" db="EMBL/GenBank/DDBJ databases">
        <authorList>
            <consortium name="Lawrence Berkeley National Laboratory"/>
            <person name="Steindorff A."/>
            <person name="Hensen N."/>
            <person name="Bonometti L."/>
            <person name="Westerberg I."/>
            <person name="Brannstrom I.O."/>
            <person name="Guillou S."/>
            <person name="Cros-Aarteil S."/>
            <person name="Calhoun S."/>
            <person name="Haridas S."/>
            <person name="Kuo A."/>
            <person name="Mondo S."/>
            <person name="Pangilinan J."/>
            <person name="Riley R."/>
            <person name="Labutti K."/>
            <person name="Andreopoulos B."/>
            <person name="Lipzen A."/>
            <person name="Chen C."/>
            <person name="Yanf M."/>
            <person name="Daum C."/>
            <person name="Ng V."/>
            <person name="Clum A."/>
            <person name="Ohm R."/>
            <person name="Martin F."/>
            <person name="Silar P."/>
            <person name="Natvig D."/>
            <person name="Lalanne C."/>
            <person name="Gautier V."/>
            <person name="Ament-Velasquez S.L."/>
            <person name="Kruys A."/>
            <person name="Hutchinson M.I."/>
            <person name="Powell A.J."/>
            <person name="Barry K."/>
            <person name="Miller A.N."/>
            <person name="Grigoriev I.V."/>
            <person name="Debuchy R."/>
            <person name="Gladieux P."/>
            <person name="Thoren M.H."/>
            <person name="Johannesson H."/>
        </authorList>
    </citation>
    <scope>NUCLEOTIDE SEQUENCE</scope>
    <source>
        <strain evidence="3">CBS 359.72</strain>
    </source>
</reference>
<sequence>MNTAGAVILALVLLLIAAGIGWVVFTRIRAARLGLPPPPLKSYIPFLSFTSNSYGGPSPAQGGGIFGWIGDKVRAARNKRTAMGAYEGSGGGGVSSRYAGAAGRNPLRDDDDDPWDSRVGGYNPYEEDEERELGPMTSSAAAGGRRGPGYAPDGEGYQMNLAVPAPEEGAGAAGGRGSGVHDEEVGRGRTRSRSPGPSSSSIRTDPFGDEAEPSNLSMRGVSPRPVEEGNASFAARKAAREDHDRRSMFREDV</sequence>
<feature type="compositionally biased region" description="Low complexity" evidence="1">
    <location>
        <begin position="140"/>
        <end position="152"/>
    </location>
</feature>
<dbReference type="AlphaFoldDB" id="A0AAN7CQN7"/>
<evidence type="ECO:0000313" key="3">
    <source>
        <dbReference type="EMBL" id="KAK4246553.1"/>
    </source>
</evidence>
<evidence type="ECO:0000256" key="1">
    <source>
        <dbReference type="SAM" id="MobiDB-lite"/>
    </source>
</evidence>
<feature type="compositionally biased region" description="Low complexity" evidence="1">
    <location>
        <begin position="193"/>
        <end position="204"/>
    </location>
</feature>
<dbReference type="EMBL" id="MU857672">
    <property type="protein sequence ID" value="KAK4246553.1"/>
    <property type="molecule type" value="Genomic_DNA"/>
</dbReference>
<evidence type="ECO:0000256" key="2">
    <source>
        <dbReference type="SAM" id="Phobius"/>
    </source>
</evidence>
<dbReference type="Proteomes" id="UP001303647">
    <property type="component" value="Unassembled WGS sequence"/>
</dbReference>
<feature type="region of interest" description="Disordered" evidence="1">
    <location>
        <begin position="84"/>
        <end position="253"/>
    </location>
</feature>
<keyword evidence="2" id="KW-0812">Transmembrane</keyword>
<reference evidence="3" key="1">
    <citation type="journal article" date="2023" name="Mol. Phylogenet. Evol.">
        <title>Genome-scale phylogeny and comparative genomics of the fungal order Sordariales.</title>
        <authorList>
            <person name="Hensen N."/>
            <person name="Bonometti L."/>
            <person name="Westerberg I."/>
            <person name="Brannstrom I.O."/>
            <person name="Guillou S."/>
            <person name="Cros-Aarteil S."/>
            <person name="Calhoun S."/>
            <person name="Haridas S."/>
            <person name="Kuo A."/>
            <person name="Mondo S."/>
            <person name="Pangilinan J."/>
            <person name="Riley R."/>
            <person name="LaButti K."/>
            <person name="Andreopoulos B."/>
            <person name="Lipzen A."/>
            <person name="Chen C."/>
            <person name="Yan M."/>
            <person name="Daum C."/>
            <person name="Ng V."/>
            <person name="Clum A."/>
            <person name="Steindorff A."/>
            <person name="Ohm R.A."/>
            <person name="Martin F."/>
            <person name="Silar P."/>
            <person name="Natvig D.O."/>
            <person name="Lalanne C."/>
            <person name="Gautier V."/>
            <person name="Ament-Velasquez S.L."/>
            <person name="Kruys A."/>
            <person name="Hutchinson M.I."/>
            <person name="Powell A.J."/>
            <person name="Barry K."/>
            <person name="Miller A.N."/>
            <person name="Grigoriev I.V."/>
            <person name="Debuchy R."/>
            <person name="Gladieux P."/>
            <person name="Hiltunen Thoren M."/>
            <person name="Johannesson H."/>
        </authorList>
    </citation>
    <scope>NUCLEOTIDE SEQUENCE</scope>
    <source>
        <strain evidence="3">CBS 359.72</strain>
    </source>
</reference>
<protein>
    <submittedName>
        <fullName evidence="3">Acid phosphatase</fullName>
    </submittedName>
</protein>
<feature type="transmembrane region" description="Helical" evidence="2">
    <location>
        <begin position="6"/>
        <end position="25"/>
    </location>
</feature>
<evidence type="ECO:0000313" key="4">
    <source>
        <dbReference type="Proteomes" id="UP001303647"/>
    </source>
</evidence>
<keyword evidence="2" id="KW-1133">Transmembrane helix</keyword>
<accession>A0AAN7CQN7</accession>
<keyword evidence="4" id="KW-1185">Reference proteome</keyword>
<proteinExistence type="predicted"/>